<dbReference type="PANTHER" id="PTHR43798">
    <property type="entry name" value="MONOACYLGLYCEROL LIPASE"/>
    <property type="match status" value="1"/>
</dbReference>
<accession>A0A974S4H6</accession>
<protein>
    <submittedName>
        <fullName evidence="3">Alpha/beta fold hydrolase</fullName>
    </submittedName>
</protein>
<dbReference type="GO" id="GO:0016787">
    <property type="term" value="F:hydrolase activity"/>
    <property type="evidence" value="ECO:0007669"/>
    <property type="project" value="UniProtKB-KW"/>
</dbReference>
<dbReference type="SUPFAM" id="SSF53474">
    <property type="entry name" value="alpha/beta-Hydrolases"/>
    <property type="match status" value="1"/>
</dbReference>
<name>A0A974S4H6_9SPHN</name>
<gene>
    <name evidence="3" type="ORF">H5J25_02035</name>
</gene>
<feature type="domain" description="AB hydrolase-1" evidence="2">
    <location>
        <begin position="55"/>
        <end position="244"/>
    </location>
</feature>
<dbReference type="InterPro" id="IPR050266">
    <property type="entry name" value="AB_hydrolase_sf"/>
</dbReference>
<evidence type="ECO:0000256" key="1">
    <source>
        <dbReference type="SAM" id="SignalP"/>
    </source>
</evidence>
<dbReference type="PANTHER" id="PTHR43798:SF33">
    <property type="entry name" value="HYDROLASE, PUTATIVE (AFU_ORTHOLOGUE AFUA_2G14860)-RELATED"/>
    <property type="match status" value="1"/>
</dbReference>
<sequence length="339" mass="36287">MKIWVAAALMLAVGTPVSAHAQERYDCRTTATGKDSFCQVGDLRLNFVDWGGRGPAIILLTGLGNSAHIYDEFAPLLAQRHRVIAITRRGYGASGSPADGDYSNATLVRDILGVMDGLGIHRASFIGHSIAGGELATLGADHSDRVDRLIYLDSAYDRSRALELMAALPTMPLPGTADRATLDAFAGWRAAALGTKQVRAVRSDLAAITGSGPNGYLPKASPQTAAAVLRGDIAAKPRWNAIAAPSLAIFTSKDVPDQVPPNATSEQRAAFVAASNKVLRPWMLAAKADFERNARCGTAIEVPRSTHHIFLERPEWTAKTVLKFVSARKVCGRLLIPRR</sequence>
<dbReference type="Proteomes" id="UP000595894">
    <property type="component" value="Chromosome"/>
</dbReference>
<dbReference type="InterPro" id="IPR029058">
    <property type="entry name" value="AB_hydrolase_fold"/>
</dbReference>
<reference evidence="4" key="1">
    <citation type="submission" date="2020-09" db="EMBL/GenBank/DDBJ databases">
        <title>Sphingomonas sp., a new species isolated from pork steak.</title>
        <authorList>
            <person name="Heidler von Heilborn D."/>
        </authorList>
    </citation>
    <scope>NUCLEOTIDE SEQUENCE [LARGE SCALE GENOMIC DNA]</scope>
</reference>
<evidence type="ECO:0000313" key="3">
    <source>
        <dbReference type="EMBL" id="QQV77608.1"/>
    </source>
</evidence>
<dbReference type="GO" id="GO:0016020">
    <property type="term" value="C:membrane"/>
    <property type="evidence" value="ECO:0007669"/>
    <property type="project" value="TreeGrafter"/>
</dbReference>
<evidence type="ECO:0000313" key="4">
    <source>
        <dbReference type="Proteomes" id="UP000595894"/>
    </source>
</evidence>
<proteinExistence type="predicted"/>
<dbReference type="Pfam" id="PF00561">
    <property type="entry name" value="Abhydrolase_1"/>
    <property type="match status" value="1"/>
</dbReference>
<dbReference type="Gene3D" id="3.40.50.1820">
    <property type="entry name" value="alpha/beta hydrolase"/>
    <property type="match status" value="1"/>
</dbReference>
<feature type="chain" id="PRO_5037422845" evidence="1">
    <location>
        <begin position="22"/>
        <end position="339"/>
    </location>
</feature>
<keyword evidence="4" id="KW-1185">Reference proteome</keyword>
<organism evidence="3 4">
    <name type="scientific">Sphingomonas aliaeris</name>
    <dbReference type="NCBI Taxonomy" id="2759526"/>
    <lineage>
        <taxon>Bacteria</taxon>
        <taxon>Pseudomonadati</taxon>
        <taxon>Pseudomonadota</taxon>
        <taxon>Alphaproteobacteria</taxon>
        <taxon>Sphingomonadales</taxon>
        <taxon>Sphingomonadaceae</taxon>
        <taxon>Sphingomonas</taxon>
    </lineage>
</organism>
<evidence type="ECO:0000259" key="2">
    <source>
        <dbReference type="Pfam" id="PF00561"/>
    </source>
</evidence>
<dbReference type="EMBL" id="CP061035">
    <property type="protein sequence ID" value="QQV77608.1"/>
    <property type="molecule type" value="Genomic_DNA"/>
</dbReference>
<dbReference type="RefSeq" id="WP_202094246.1">
    <property type="nucleotide sequence ID" value="NZ_CP061035.1"/>
</dbReference>
<dbReference type="KEGG" id="sari:H5J25_02035"/>
<dbReference type="AlphaFoldDB" id="A0A974S4H6"/>
<feature type="signal peptide" evidence="1">
    <location>
        <begin position="1"/>
        <end position="21"/>
    </location>
</feature>
<keyword evidence="1" id="KW-0732">Signal</keyword>
<dbReference type="InterPro" id="IPR000073">
    <property type="entry name" value="AB_hydrolase_1"/>
</dbReference>
<keyword evidence="3" id="KW-0378">Hydrolase</keyword>